<sequence length="81" mass="8999">MITSIKIHLTENQKKSLELMHSTTRDSRVCDRINTVLLAPGGWAAPMIAQALRIHEGTVSRHLKNFIAQEKFTPENGGSDS</sequence>
<protein>
    <submittedName>
        <fullName evidence="1">DDE endonuclease</fullName>
    </submittedName>
</protein>
<organism evidence="1 2">
    <name type="scientific">Xenorhabdus vietnamensis</name>
    <dbReference type="NCBI Taxonomy" id="351656"/>
    <lineage>
        <taxon>Bacteria</taxon>
        <taxon>Pseudomonadati</taxon>
        <taxon>Pseudomonadota</taxon>
        <taxon>Gammaproteobacteria</taxon>
        <taxon>Enterobacterales</taxon>
        <taxon>Morganellaceae</taxon>
        <taxon>Xenorhabdus</taxon>
    </lineage>
</organism>
<dbReference type="InterPro" id="IPR009057">
    <property type="entry name" value="Homeodomain-like_sf"/>
</dbReference>
<reference evidence="1 2" key="1">
    <citation type="submission" date="2016-10" db="EMBL/GenBank/DDBJ databases">
        <title>Systematic genetic and metabolomic analysis of Xenorhabdus and Photorhabdus spp., highlights the requirements for a dual symbiotic and pathogenic life style.</title>
        <authorList>
            <person name="Tobias N.J."/>
            <person name="Wolff H."/>
            <person name="Djahanschiri B."/>
            <person name="Pidot S.J."/>
            <person name="Stinear T.P."/>
            <person name="Ebersberger I."/>
            <person name="Bode H.B."/>
        </authorList>
    </citation>
    <scope>NUCLEOTIDE SEQUENCE [LARGE SCALE GENOMIC DNA]</scope>
    <source>
        <strain evidence="1 2">DSM 22392</strain>
    </source>
</reference>
<keyword evidence="1" id="KW-0255">Endonuclease</keyword>
<dbReference type="Proteomes" id="UP000194350">
    <property type="component" value="Unassembled WGS sequence"/>
</dbReference>
<dbReference type="AlphaFoldDB" id="A0A1Y2SKV5"/>
<keyword evidence="2" id="KW-1185">Reference proteome</keyword>
<keyword evidence="1" id="KW-0540">Nuclease</keyword>
<name>A0A1Y2SKV5_9GAMM</name>
<comment type="caution">
    <text evidence="1">The sequence shown here is derived from an EMBL/GenBank/DDBJ whole genome shotgun (WGS) entry which is preliminary data.</text>
</comment>
<dbReference type="EMBL" id="MUBJ01000001">
    <property type="protein sequence ID" value="OTA18191.1"/>
    <property type="molecule type" value="Genomic_DNA"/>
</dbReference>
<evidence type="ECO:0000313" key="2">
    <source>
        <dbReference type="Proteomes" id="UP000194350"/>
    </source>
</evidence>
<dbReference type="SUPFAM" id="SSF46689">
    <property type="entry name" value="Homeodomain-like"/>
    <property type="match status" value="1"/>
</dbReference>
<keyword evidence="1" id="KW-0378">Hydrolase</keyword>
<evidence type="ECO:0000313" key="1">
    <source>
        <dbReference type="EMBL" id="OTA18191.1"/>
    </source>
</evidence>
<accession>A0A1Y2SKV5</accession>
<gene>
    <name evidence="1" type="ORF">Xvie_00002</name>
</gene>
<proteinExistence type="predicted"/>
<dbReference type="GO" id="GO:0004519">
    <property type="term" value="F:endonuclease activity"/>
    <property type="evidence" value="ECO:0007669"/>
    <property type="project" value="UniProtKB-KW"/>
</dbReference>